<organism evidence="7 8">
    <name type="scientific">Brachybacterium hainanense</name>
    <dbReference type="NCBI Taxonomy" id="1541174"/>
    <lineage>
        <taxon>Bacteria</taxon>
        <taxon>Bacillati</taxon>
        <taxon>Actinomycetota</taxon>
        <taxon>Actinomycetes</taxon>
        <taxon>Micrococcales</taxon>
        <taxon>Dermabacteraceae</taxon>
        <taxon>Brachybacterium</taxon>
    </lineage>
</organism>
<dbReference type="InterPro" id="IPR036627">
    <property type="entry name" value="CobW-likC_sf"/>
</dbReference>
<comment type="similarity">
    <text evidence="4">Belongs to the SIMIBI class G3E GTPase family. ZNG1 subfamily.</text>
</comment>
<dbReference type="Gene3D" id="3.30.1220.10">
    <property type="entry name" value="CobW-like, C-terminal domain"/>
    <property type="match status" value="1"/>
</dbReference>
<dbReference type="Proteomes" id="UP001589793">
    <property type="component" value="Unassembled WGS sequence"/>
</dbReference>
<keyword evidence="3" id="KW-0143">Chaperone</keyword>
<evidence type="ECO:0000256" key="2">
    <source>
        <dbReference type="ARBA" id="ARBA00022801"/>
    </source>
</evidence>
<keyword evidence="2" id="KW-0378">Hydrolase</keyword>
<name>A0ABV6R8E0_9MICO</name>
<dbReference type="Pfam" id="PF02492">
    <property type="entry name" value="cobW"/>
    <property type="match status" value="1"/>
</dbReference>
<proteinExistence type="inferred from homology"/>
<evidence type="ECO:0000256" key="5">
    <source>
        <dbReference type="ARBA" id="ARBA00049117"/>
    </source>
</evidence>
<dbReference type="Gene3D" id="3.40.50.300">
    <property type="entry name" value="P-loop containing nucleotide triphosphate hydrolases"/>
    <property type="match status" value="1"/>
</dbReference>
<dbReference type="PANTHER" id="PTHR13748">
    <property type="entry name" value="COBW-RELATED"/>
    <property type="match status" value="1"/>
</dbReference>
<evidence type="ECO:0000256" key="1">
    <source>
        <dbReference type="ARBA" id="ARBA00022741"/>
    </source>
</evidence>
<sequence>MPVSPSAPAVPVIALTGFLGAGKTTVLNSLLRAPGARLGVVVNDFGAINVDAALVTGQVDEAASIAGGCLCCLPDHGGLDEALETLSDPRLRLDAILVEASGAAEPLAVARLIRFTSAGRTRPGGVIEVIDAIEHLRTVDPPGTDGRHGPPPPRYGAASLAVITKTARLPVQERAARVTTLTRRLREENSALPVLEAPHGSIDPALVLDVAGPEDPEGELPLAAVTRAAREEAHPIDHQHARAVTVPAAGPVDPGRVLDLFEDPPHGVYRMKGVISVETGRTRRRFVMNLVGRHAHVAPPPAGAAGIEDGLVAIGPHLDADGVRDRLRDALAAPTGPIGRGMRRLLRYRRLSE</sequence>
<keyword evidence="8" id="KW-1185">Reference proteome</keyword>
<feature type="domain" description="CobW C-terminal" evidence="6">
    <location>
        <begin position="241"/>
        <end position="331"/>
    </location>
</feature>
<dbReference type="Pfam" id="PF07683">
    <property type="entry name" value="CobW_C"/>
    <property type="match status" value="1"/>
</dbReference>
<dbReference type="InterPro" id="IPR011629">
    <property type="entry name" value="CobW-like_C"/>
</dbReference>
<protein>
    <submittedName>
        <fullName evidence="7">CobW family GTP-binding protein</fullName>
    </submittedName>
</protein>
<dbReference type="EMBL" id="JBHLSV010000004">
    <property type="protein sequence ID" value="MFC0673230.1"/>
    <property type="molecule type" value="Genomic_DNA"/>
</dbReference>
<dbReference type="SMART" id="SM00833">
    <property type="entry name" value="CobW_C"/>
    <property type="match status" value="1"/>
</dbReference>
<dbReference type="SUPFAM" id="SSF90002">
    <property type="entry name" value="Hypothetical protein YjiA, C-terminal domain"/>
    <property type="match status" value="1"/>
</dbReference>
<keyword evidence="1" id="KW-0547">Nucleotide-binding</keyword>
<evidence type="ECO:0000313" key="8">
    <source>
        <dbReference type="Proteomes" id="UP001589793"/>
    </source>
</evidence>
<reference evidence="7 8" key="1">
    <citation type="submission" date="2024-09" db="EMBL/GenBank/DDBJ databases">
        <authorList>
            <person name="Sun Q."/>
            <person name="Mori K."/>
        </authorList>
    </citation>
    <scope>NUCLEOTIDE SEQUENCE [LARGE SCALE GENOMIC DNA]</scope>
    <source>
        <strain evidence="7 8">CICC 10874</strain>
    </source>
</reference>
<accession>A0ABV6R8E0</accession>
<dbReference type="InterPro" id="IPR051316">
    <property type="entry name" value="Zinc-reg_GTPase_activator"/>
</dbReference>
<evidence type="ECO:0000259" key="6">
    <source>
        <dbReference type="SMART" id="SM00833"/>
    </source>
</evidence>
<dbReference type="RefSeq" id="WP_376978635.1">
    <property type="nucleotide sequence ID" value="NZ_JBHLSV010000004.1"/>
</dbReference>
<dbReference type="SUPFAM" id="SSF52540">
    <property type="entry name" value="P-loop containing nucleoside triphosphate hydrolases"/>
    <property type="match status" value="1"/>
</dbReference>
<gene>
    <name evidence="7" type="ORF">ACFFF6_04585</name>
</gene>
<dbReference type="InterPro" id="IPR003495">
    <property type="entry name" value="CobW/HypB/UreG_nucleotide-bd"/>
</dbReference>
<dbReference type="PANTHER" id="PTHR13748:SF62">
    <property type="entry name" value="COBW DOMAIN-CONTAINING PROTEIN"/>
    <property type="match status" value="1"/>
</dbReference>
<evidence type="ECO:0000256" key="4">
    <source>
        <dbReference type="ARBA" id="ARBA00034320"/>
    </source>
</evidence>
<evidence type="ECO:0000256" key="3">
    <source>
        <dbReference type="ARBA" id="ARBA00023186"/>
    </source>
</evidence>
<dbReference type="InterPro" id="IPR027417">
    <property type="entry name" value="P-loop_NTPase"/>
</dbReference>
<comment type="catalytic activity">
    <reaction evidence="5">
        <text>GTP + H2O = GDP + phosphate + H(+)</text>
        <dbReference type="Rhea" id="RHEA:19669"/>
        <dbReference type="ChEBI" id="CHEBI:15377"/>
        <dbReference type="ChEBI" id="CHEBI:15378"/>
        <dbReference type="ChEBI" id="CHEBI:37565"/>
        <dbReference type="ChEBI" id="CHEBI:43474"/>
        <dbReference type="ChEBI" id="CHEBI:58189"/>
    </reaction>
    <physiologicalReaction direction="left-to-right" evidence="5">
        <dbReference type="Rhea" id="RHEA:19670"/>
    </physiologicalReaction>
</comment>
<evidence type="ECO:0000313" key="7">
    <source>
        <dbReference type="EMBL" id="MFC0673230.1"/>
    </source>
</evidence>
<comment type="caution">
    <text evidence="7">The sequence shown here is derived from an EMBL/GenBank/DDBJ whole genome shotgun (WGS) entry which is preliminary data.</text>
</comment>